<dbReference type="GO" id="GO:0003723">
    <property type="term" value="F:RNA binding"/>
    <property type="evidence" value="ECO:0007669"/>
    <property type="project" value="InterPro"/>
</dbReference>
<dbReference type="SUPFAM" id="SSF117130">
    <property type="entry name" value="CsrA-like"/>
    <property type="match status" value="1"/>
</dbReference>
<name>A0A6J5SZW4_9CAUD</name>
<organism evidence="1">
    <name type="scientific">uncultured Caudovirales phage</name>
    <dbReference type="NCBI Taxonomy" id="2100421"/>
    <lineage>
        <taxon>Viruses</taxon>
        <taxon>Duplodnaviria</taxon>
        <taxon>Heunggongvirae</taxon>
        <taxon>Uroviricota</taxon>
        <taxon>Caudoviricetes</taxon>
        <taxon>Peduoviridae</taxon>
        <taxon>Maltschvirus</taxon>
        <taxon>Maltschvirus maltsch</taxon>
    </lineage>
</organism>
<dbReference type="GO" id="GO:0006109">
    <property type="term" value="P:regulation of carbohydrate metabolic process"/>
    <property type="evidence" value="ECO:0007669"/>
    <property type="project" value="InterPro"/>
</dbReference>
<evidence type="ECO:0000313" key="1">
    <source>
        <dbReference type="EMBL" id="CAB4220134.1"/>
    </source>
</evidence>
<dbReference type="EMBL" id="LR797487">
    <property type="protein sequence ID" value="CAB4220134.1"/>
    <property type="molecule type" value="Genomic_DNA"/>
</dbReference>
<sequence length="65" mass="7191">MDSGRLIITRKSGEAIRIISGDTCSVMTFTIDGSRLRLSIQAPKSVKFYREELIIKTSAATTENI</sequence>
<dbReference type="GO" id="GO:0006402">
    <property type="term" value="P:mRNA catabolic process"/>
    <property type="evidence" value="ECO:0007669"/>
    <property type="project" value="InterPro"/>
</dbReference>
<dbReference type="InterPro" id="IPR003751">
    <property type="entry name" value="CsrA"/>
</dbReference>
<dbReference type="Pfam" id="PF02599">
    <property type="entry name" value="CsrA"/>
    <property type="match status" value="1"/>
</dbReference>
<protein>
    <submittedName>
        <fullName evidence="1">CsrA RNA-binding global regulator CsrA</fullName>
    </submittedName>
</protein>
<dbReference type="Gene3D" id="2.60.40.4380">
    <property type="entry name" value="Translational regulator CsrA"/>
    <property type="match status" value="1"/>
</dbReference>
<proteinExistence type="predicted"/>
<dbReference type="InterPro" id="IPR036107">
    <property type="entry name" value="CsrA_sf"/>
</dbReference>
<gene>
    <name evidence="1" type="ORF">UFOVP1620_44</name>
</gene>
<reference evidence="1" key="1">
    <citation type="submission" date="2020-05" db="EMBL/GenBank/DDBJ databases">
        <authorList>
            <person name="Chiriac C."/>
            <person name="Salcher M."/>
            <person name="Ghai R."/>
            <person name="Kavagutti S V."/>
        </authorList>
    </citation>
    <scope>NUCLEOTIDE SEQUENCE</scope>
</reference>
<accession>A0A6J5SZW4</accession>